<name>A0ABT5WG88_9GAMM</name>
<accession>A0ABT5WG88</accession>
<evidence type="ECO:0000313" key="2">
    <source>
        <dbReference type="EMBL" id="MDE8603833.1"/>
    </source>
</evidence>
<feature type="domain" description="Tlde1" evidence="1">
    <location>
        <begin position="24"/>
        <end position="120"/>
    </location>
</feature>
<proteinExistence type="predicted"/>
<dbReference type="InterPro" id="IPR021225">
    <property type="entry name" value="Tlde1_dom"/>
</dbReference>
<dbReference type="Proteomes" id="UP001139522">
    <property type="component" value="Unassembled WGS sequence"/>
</dbReference>
<organism evidence="2 3">
    <name type="scientific">Marinomonas maritima</name>
    <dbReference type="NCBI Taxonomy" id="2940935"/>
    <lineage>
        <taxon>Bacteria</taxon>
        <taxon>Pseudomonadati</taxon>
        <taxon>Pseudomonadota</taxon>
        <taxon>Gammaproteobacteria</taxon>
        <taxon>Oceanospirillales</taxon>
        <taxon>Oceanospirillaceae</taxon>
        <taxon>Marinomonas</taxon>
    </lineage>
</organism>
<dbReference type="RefSeq" id="WP_255896324.1">
    <property type="nucleotide sequence ID" value="NZ_JAMZEG020000003.1"/>
</dbReference>
<dbReference type="Pfam" id="PF10908">
    <property type="entry name" value="Tlde1_dom"/>
    <property type="match status" value="1"/>
</dbReference>
<gene>
    <name evidence="2" type="ORF">M3I01_013090</name>
</gene>
<evidence type="ECO:0000313" key="3">
    <source>
        <dbReference type="Proteomes" id="UP001139522"/>
    </source>
</evidence>
<keyword evidence="3" id="KW-1185">Reference proteome</keyword>
<evidence type="ECO:0000259" key="1">
    <source>
        <dbReference type="Pfam" id="PF10908"/>
    </source>
</evidence>
<sequence length="121" mass="13515">MLNFSFKLNNEPMSYLVVTESRKAFPAFSGLETNVNKLIAACVPDLGPISPGTYYIVDRESGGSLGWLYDLIAQKDDWFALYAEDDNIDDETFCEAVKRGQFRLHPKVGRGISKGCITIDK</sequence>
<protein>
    <submittedName>
        <fullName evidence="2">DUF2778 domain-containing protein</fullName>
    </submittedName>
</protein>
<reference evidence="2" key="1">
    <citation type="submission" date="2023-01" db="EMBL/GenBank/DDBJ databases">
        <title>Psychroserpens sp. MSW6 and Marinomonas sp. RSW2, isolated from seawater.</title>
        <authorList>
            <person name="Kristyanto S."/>
            <person name="Jung J."/>
            <person name="Kim J.M."/>
            <person name="Jeon C.O."/>
        </authorList>
    </citation>
    <scope>NUCLEOTIDE SEQUENCE</scope>
    <source>
        <strain evidence="2">RSW2</strain>
    </source>
</reference>
<dbReference type="EMBL" id="JAMZEG020000003">
    <property type="protein sequence ID" value="MDE8603833.1"/>
    <property type="molecule type" value="Genomic_DNA"/>
</dbReference>
<comment type="caution">
    <text evidence="2">The sequence shown here is derived from an EMBL/GenBank/DDBJ whole genome shotgun (WGS) entry which is preliminary data.</text>
</comment>